<proteinExistence type="predicted"/>
<evidence type="ECO:0000313" key="1">
    <source>
        <dbReference type="EMBL" id="ODQ78964.1"/>
    </source>
</evidence>
<dbReference type="GeneID" id="30148372"/>
<dbReference type="Proteomes" id="UP000094336">
    <property type="component" value="Unassembled WGS sequence"/>
</dbReference>
<organism evidence="1 2">
    <name type="scientific">Babjeviella inositovora NRRL Y-12698</name>
    <dbReference type="NCBI Taxonomy" id="984486"/>
    <lineage>
        <taxon>Eukaryota</taxon>
        <taxon>Fungi</taxon>
        <taxon>Dikarya</taxon>
        <taxon>Ascomycota</taxon>
        <taxon>Saccharomycotina</taxon>
        <taxon>Pichiomycetes</taxon>
        <taxon>Serinales incertae sedis</taxon>
        <taxon>Babjeviella</taxon>
    </lineage>
</organism>
<reference evidence="2" key="1">
    <citation type="submission" date="2016-05" db="EMBL/GenBank/DDBJ databases">
        <title>Comparative genomics of biotechnologically important yeasts.</title>
        <authorList>
            <consortium name="DOE Joint Genome Institute"/>
            <person name="Riley R."/>
            <person name="Haridas S."/>
            <person name="Wolfe K.H."/>
            <person name="Lopes M.R."/>
            <person name="Hittinger C.T."/>
            <person name="Goker M."/>
            <person name="Salamov A."/>
            <person name="Wisecaver J."/>
            <person name="Long T.M."/>
            <person name="Aerts A.L."/>
            <person name="Barry K."/>
            <person name="Choi C."/>
            <person name="Clum A."/>
            <person name="Coughlan A.Y."/>
            <person name="Deshpande S."/>
            <person name="Douglass A.P."/>
            <person name="Hanson S.J."/>
            <person name="Klenk H.-P."/>
            <person name="Labutti K."/>
            <person name="Lapidus A."/>
            <person name="Lindquist E."/>
            <person name="Lipzen A."/>
            <person name="Meier-Kolthoff J.P."/>
            <person name="Ohm R.A."/>
            <person name="Otillar R.P."/>
            <person name="Pangilinan J."/>
            <person name="Peng Y."/>
            <person name="Rokas A."/>
            <person name="Rosa C.A."/>
            <person name="Scheuner C."/>
            <person name="Sibirny A.A."/>
            <person name="Slot J.C."/>
            <person name="Stielow J.B."/>
            <person name="Sun H."/>
            <person name="Kurtzman C.P."/>
            <person name="Blackwell M."/>
            <person name="Grigoriev I.V."/>
            <person name="Jeffries T.W."/>
        </authorList>
    </citation>
    <scope>NUCLEOTIDE SEQUENCE [LARGE SCALE GENOMIC DNA]</scope>
    <source>
        <strain evidence="2">NRRL Y-12698</strain>
    </source>
</reference>
<dbReference type="EMBL" id="KV454433">
    <property type="protein sequence ID" value="ODQ78964.1"/>
    <property type="molecule type" value="Genomic_DNA"/>
</dbReference>
<accession>A0A1E3QNE6</accession>
<name>A0A1E3QNE6_9ASCO</name>
<gene>
    <name evidence="1" type="ORF">BABINDRAFT_167517</name>
</gene>
<sequence>MDREETDTVTYSKIRWRSLHINLFKLAKQIIPSETKGDLELDQSEWSAKYESDQSVTGMCFSSFTETGRAAFRLVFHARLTRGRRKNSASRFENQAHQAGMPELLHLLREVVTRGPWCAIDLRDQSLSAAPQLAAAQAVQANHMVEPNADRVAPRSFIRA</sequence>
<protein>
    <submittedName>
        <fullName evidence="1">Uncharacterized protein</fullName>
    </submittedName>
</protein>
<dbReference type="RefSeq" id="XP_018984292.1">
    <property type="nucleotide sequence ID" value="XM_019130519.1"/>
</dbReference>
<evidence type="ECO:0000313" key="2">
    <source>
        <dbReference type="Proteomes" id="UP000094336"/>
    </source>
</evidence>
<keyword evidence="2" id="KW-1185">Reference proteome</keyword>
<dbReference type="AlphaFoldDB" id="A0A1E3QNE6"/>